<dbReference type="Gene3D" id="1.10.287.1080">
    <property type="entry name" value="MazG-like"/>
    <property type="match status" value="1"/>
</dbReference>
<organism evidence="2">
    <name type="scientific">marine sediment metagenome</name>
    <dbReference type="NCBI Taxonomy" id="412755"/>
    <lineage>
        <taxon>unclassified sequences</taxon>
        <taxon>metagenomes</taxon>
        <taxon>ecological metagenomes</taxon>
    </lineage>
</organism>
<feature type="non-terminal residue" evidence="2">
    <location>
        <position position="1"/>
    </location>
</feature>
<sequence>WPPLSMLGAIIEEVGELAKEINYLEGFKPKKSDDVNLNIGEELADVIFATICVANYYKVNMNSELAKVIEKYTKRDSKRFL</sequence>
<dbReference type="PANTHER" id="PTHR42692:SF1">
    <property type="entry name" value="NUCLEOTIDE PYROPHOSPHOHYDROLASE"/>
    <property type="match status" value="1"/>
</dbReference>
<feature type="domain" description="NTP pyrophosphohydrolase MazG-like" evidence="1">
    <location>
        <begin position="3"/>
        <end position="80"/>
    </location>
</feature>
<dbReference type="SUPFAM" id="SSF101386">
    <property type="entry name" value="all-alpha NTP pyrophosphatases"/>
    <property type="match status" value="1"/>
</dbReference>
<dbReference type="InterPro" id="IPR047046">
    <property type="entry name" value="YpjD/YvdC"/>
</dbReference>
<proteinExistence type="predicted"/>
<reference evidence="2" key="1">
    <citation type="journal article" date="2014" name="Front. Microbiol.">
        <title>High frequency of phylogenetically diverse reductive dehalogenase-homologous genes in deep subseafloor sedimentary metagenomes.</title>
        <authorList>
            <person name="Kawai M."/>
            <person name="Futagami T."/>
            <person name="Toyoda A."/>
            <person name="Takaki Y."/>
            <person name="Nishi S."/>
            <person name="Hori S."/>
            <person name="Arai W."/>
            <person name="Tsubouchi T."/>
            <person name="Morono Y."/>
            <person name="Uchiyama I."/>
            <person name="Ito T."/>
            <person name="Fujiyama A."/>
            <person name="Inagaki F."/>
            <person name="Takami H."/>
        </authorList>
    </citation>
    <scope>NUCLEOTIDE SEQUENCE</scope>
    <source>
        <strain evidence="2">Expedition CK06-06</strain>
    </source>
</reference>
<accession>X1TR45</accession>
<name>X1TR45_9ZZZZ</name>
<comment type="caution">
    <text evidence="2">The sequence shown here is derived from an EMBL/GenBank/DDBJ whole genome shotgun (WGS) entry which is preliminary data.</text>
</comment>
<dbReference type="AlphaFoldDB" id="X1TR45"/>
<protein>
    <recommendedName>
        <fullName evidence="1">NTP pyrophosphohydrolase MazG-like domain-containing protein</fullName>
    </recommendedName>
</protein>
<evidence type="ECO:0000313" key="2">
    <source>
        <dbReference type="EMBL" id="GAJ07744.1"/>
    </source>
</evidence>
<dbReference type="Pfam" id="PF03819">
    <property type="entry name" value="MazG"/>
    <property type="match status" value="1"/>
</dbReference>
<evidence type="ECO:0000259" key="1">
    <source>
        <dbReference type="Pfam" id="PF03819"/>
    </source>
</evidence>
<dbReference type="InterPro" id="IPR004518">
    <property type="entry name" value="MazG-like_dom"/>
</dbReference>
<dbReference type="PANTHER" id="PTHR42692">
    <property type="entry name" value="NUCLEOTIDE PYROPHOSPHOHYDROLASE"/>
    <property type="match status" value="1"/>
</dbReference>
<dbReference type="EMBL" id="BARW01030604">
    <property type="protein sequence ID" value="GAJ07744.1"/>
    <property type="molecule type" value="Genomic_DNA"/>
</dbReference>
<gene>
    <name evidence="2" type="ORF">S12H4_48890</name>
</gene>